<evidence type="ECO:0000313" key="1">
    <source>
        <dbReference type="EMBL" id="OSX78817.1"/>
    </source>
</evidence>
<dbReference type="EMBL" id="KV918804">
    <property type="protein sequence ID" value="OSX78817.1"/>
    <property type="molecule type" value="Genomic_DNA"/>
</dbReference>
<dbReference type="AlphaFoldDB" id="A0A1X6PD67"/>
<name>A0A1X6PD67_PORUM</name>
<evidence type="ECO:0000313" key="2">
    <source>
        <dbReference type="Proteomes" id="UP000218209"/>
    </source>
</evidence>
<organism evidence="1 2">
    <name type="scientific">Porphyra umbilicalis</name>
    <name type="common">Purple laver</name>
    <name type="synonym">Red alga</name>
    <dbReference type="NCBI Taxonomy" id="2786"/>
    <lineage>
        <taxon>Eukaryota</taxon>
        <taxon>Rhodophyta</taxon>
        <taxon>Bangiophyceae</taxon>
        <taxon>Bangiales</taxon>
        <taxon>Bangiaceae</taxon>
        <taxon>Porphyra</taxon>
    </lineage>
</organism>
<dbReference type="Proteomes" id="UP000218209">
    <property type="component" value="Unassembled WGS sequence"/>
</dbReference>
<sequence>MAQSAPPVANCLCFHCPMVSDTVVARARHMQAAHRDKNRLIGMASSGVEVPVIYGSVAAAETNVNAPLMADADDGDGGLPALVDDDEAGYGVAPQDRQAKRRTSARAARASAIVASRRGDGMERGVLGRAACRHRNVYWTSAAARIRAYYEALPEASQSVPLVDPALRDRPSRFDSPALRGTLRFSLTAGGSGLSECDNLRFAEAVLALEAAATESTHVVGAFADHFQAPHSFLYATREEQARVLERLR</sequence>
<proteinExistence type="predicted"/>
<reference evidence="1 2" key="1">
    <citation type="submission" date="2017-03" db="EMBL/GenBank/DDBJ databases">
        <title>WGS assembly of Porphyra umbilicalis.</title>
        <authorList>
            <person name="Brawley S.H."/>
            <person name="Blouin N.A."/>
            <person name="Ficko-Blean E."/>
            <person name="Wheeler G.L."/>
            <person name="Lohr M."/>
            <person name="Goodson H.V."/>
            <person name="Jenkins J.W."/>
            <person name="Blaby-Haas C.E."/>
            <person name="Helliwell K.E."/>
            <person name="Chan C."/>
            <person name="Marriage T."/>
            <person name="Bhattacharya D."/>
            <person name="Klein A.S."/>
            <person name="Badis Y."/>
            <person name="Brodie J."/>
            <person name="Cao Y."/>
            <person name="Collen J."/>
            <person name="Dittami S.M."/>
            <person name="Gachon C.M."/>
            <person name="Green B.R."/>
            <person name="Karpowicz S."/>
            <person name="Kim J.W."/>
            <person name="Kudahl U."/>
            <person name="Lin S."/>
            <person name="Michel G."/>
            <person name="Mittag M."/>
            <person name="Olson B.J."/>
            <person name="Pangilinan J."/>
            <person name="Peng Y."/>
            <person name="Qiu H."/>
            <person name="Shu S."/>
            <person name="Singer J.T."/>
            <person name="Smith A.G."/>
            <person name="Sprecher B.N."/>
            <person name="Wagner V."/>
            <person name="Wang W."/>
            <person name="Wang Z.-Y."/>
            <person name="Yan J."/>
            <person name="Yarish C."/>
            <person name="Zoeuner-Riek S."/>
            <person name="Zhuang Y."/>
            <person name="Zou Y."/>
            <person name="Lindquist E.A."/>
            <person name="Grimwood J."/>
            <person name="Barry K."/>
            <person name="Rokhsar D.S."/>
            <person name="Schmutz J."/>
            <person name="Stiller J.W."/>
            <person name="Grossman A.R."/>
            <person name="Prochnik S.E."/>
        </authorList>
    </citation>
    <scope>NUCLEOTIDE SEQUENCE [LARGE SCALE GENOMIC DNA]</scope>
    <source>
        <strain evidence="1">4086291</strain>
    </source>
</reference>
<keyword evidence="2" id="KW-1185">Reference proteome</keyword>
<gene>
    <name evidence="1" type="ORF">BU14_0098s0043</name>
</gene>
<accession>A0A1X6PD67</accession>
<protein>
    <submittedName>
        <fullName evidence="1">Uncharacterized protein</fullName>
    </submittedName>
</protein>